<name>A0A3B0F3N8_PSEPS</name>
<proteinExistence type="predicted"/>
<keyword evidence="3" id="KW-0238">DNA-binding</keyword>
<dbReference type="InterPro" id="IPR014284">
    <property type="entry name" value="RNA_pol_sigma-70_dom"/>
</dbReference>
<dbReference type="Pfam" id="PF04542">
    <property type="entry name" value="Sigma70_r2"/>
    <property type="match status" value="1"/>
</dbReference>
<evidence type="ECO:0000313" key="7">
    <source>
        <dbReference type="EMBL" id="RKO21536.1"/>
    </source>
</evidence>
<evidence type="ECO:0000259" key="5">
    <source>
        <dbReference type="Pfam" id="PF04542"/>
    </source>
</evidence>
<gene>
    <name evidence="7" type="ORF">D7Z96_15700</name>
</gene>
<dbReference type="InterPro" id="IPR013324">
    <property type="entry name" value="RNA_pol_sigma_r3/r4-like"/>
</dbReference>
<dbReference type="Gene3D" id="1.20.140.160">
    <property type="match status" value="1"/>
</dbReference>
<protein>
    <submittedName>
        <fullName evidence="7">Sigma-70 family RNA polymerase sigma factor</fullName>
    </submittedName>
</protein>
<dbReference type="SUPFAM" id="SSF88946">
    <property type="entry name" value="Sigma2 domain of RNA polymerase sigma factors"/>
    <property type="match status" value="1"/>
</dbReference>
<evidence type="ECO:0000256" key="3">
    <source>
        <dbReference type="ARBA" id="ARBA00023125"/>
    </source>
</evidence>
<dbReference type="GO" id="GO:0003677">
    <property type="term" value="F:DNA binding"/>
    <property type="evidence" value="ECO:0007669"/>
    <property type="project" value="UniProtKB-KW"/>
</dbReference>
<evidence type="ECO:0000256" key="4">
    <source>
        <dbReference type="ARBA" id="ARBA00023163"/>
    </source>
</evidence>
<dbReference type="NCBIfam" id="TIGR02937">
    <property type="entry name" value="sigma70-ECF"/>
    <property type="match status" value="1"/>
</dbReference>
<dbReference type="InterPro" id="IPR000943">
    <property type="entry name" value="RNA_pol_sigma70"/>
</dbReference>
<evidence type="ECO:0000256" key="1">
    <source>
        <dbReference type="ARBA" id="ARBA00023015"/>
    </source>
</evidence>
<reference evidence="7 8" key="1">
    <citation type="submission" date="2018-10" db="EMBL/GenBank/DDBJ databases">
        <title>Genome-guide identification and characterization of bacteria that degrade polycyclic aromatic hydrocarbons and resist hexavalent chromium simultaneously.</title>
        <authorList>
            <person name="Feng H."/>
        </authorList>
    </citation>
    <scope>NUCLEOTIDE SEQUENCE [LARGE SCALE GENOMIC DNA]</scope>
    <source>
        <strain evidence="7 8">J015</strain>
    </source>
</reference>
<reference evidence="8" key="2">
    <citation type="submission" date="2018-10" db="EMBL/GenBank/DDBJ databases">
        <authorList>
            <person name="Wang Y."/>
            <person name="Wang J."/>
            <person name="Yang X."/>
            <person name="Wang Z."/>
            <person name="Huang Y."/>
        </authorList>
    </citation>
    <scope>NUCLEOTIDE SEQUENCE [LARGE SCALE GENOMIC DNA]</scope>
    <source>
        <strain evidence="8">J015</strain>
    </source>
</reference>
<dbReference type="Pfam" id="PF04545">
    <property type="entry name" value="Sigma70_r4"/>
    <property type="match status" value="1"/>
</dbReference>
<evidence type="ECO:0000313" key="8">
    <source>
        <dbReference type="Proteomes" id="UP000273159"/>
    </source>
</evidence>
<accession>A0A3B0F3N8</accession>
<keyword evidence="4" id="KW-0804">Transcription</keyword>
<dbReference type="Gene3D" id="1.10.1740.10">
    <property type="match status" value="1"/>
</dbReference>
<dbReference type="InterPro" id="IPR007630">
    <property type="entry name" value="RNA_pol_sigma70_r4"/>
</dbReference>
<feature type="domain" description="RNA polymerase sigma-70 region 4" evidence="6">
    <location>
        <begin position="170"/>
        <end position="217"/>
    </location>
</feature>
<comment type="caution">
    <text evidence="7">The sequence shown here is derived from an EMBL/GenBank/DDBJ whole genome shotgun (WGS) entry which is preliminary data.</text>
</comment>
<evidence type="ECO:0000259" key="6">
    <source>
        <dbReference type="Pfam" id="PF04545"/>
    </source>
</evidence>
<organism evidence="7 8">
    <name type="scientific">Pseudarthrobacter phenanthrenivorans</name>
    <name type="common">Arthrobacter phenanthrenivorans</name>
    <dbReference type="NCBI Taxonomy" id="361575"/>
    <lineage>
        <taxon>Bacteria</taxon>
        <taxon>Bacillati</taxon>
        <taxon>Actinomycetota</taxon>
        <taxon>Actinomycetes</taxon>
        <taxon>Micrococcales</taxon>
        <taxon>Micrococcaceae</taxon>
        <taxon>Pseudarthrobacter</taxon>
    </lineage>
</organism>
<dbReference type="InterPro" id="IPR013325">
    <property type="entry name" value="RNA_pol_sigma_r2"/>
</dbReference>
<dbReference type="InterPro" id="IPR007627">
    <property type="entry name" value="RNA_pol_sigma70_r2"/>
</dbReference>
<sequence length="273" mass="29659">MDRNERDRLVLENLPLVGYLVSDLCSKATHISREDLASVGTIALITAAESYDPSREVPFGAYARRRIIGSFADDMRSSDWAPRSARRRIRDTMAVQETLTAQLGRAPSSAEIAAALGVDQATAEAALADSARTVSTIDGTIAEFLVADGGTSPETEVLLAERQGFLRTAVKALPEKMRYIVEQVYFEDRTVKDIADELGLTHSAVSQQRAEAIRLLQDGVASHYGDQPREQQPQPQSRLSAGRRTAYLEALGSQALGGIVQAGRRRPVLAPVL</sequence>
<dbReference type="GO" id="GO:0016987">
    <property type="term" value="F:sigma factor activity"/>
    <property type="evidence" value="ECO:0007669"/>
    <property type="project" value="UniProtKB-KW"/>
</dbReference>
<dbReference type="SUPFAM" id="SSF88659">
    <property type="entry name" value="Sigma3 and sigma4 domains of RNA polymerase sigma factors"/>
    <property type="match status" value="2"/>
</dbReference>
<dbReference type="Proteomes" id="UP000273159">
    <property type="component" value="Unassembled WGS sequence"/>
</dbReference>
<keyword evidence="1" id="KW-0805">Transcription regulation</keyword>
<feature type="domain" description="RNA polymerase sigma-70 region 2" evidence="5">
    <location>
        <begin position="9"/>
        <end position="80"/>
    </location>
</feature>
<dbReference type="RefSeq" id="WP_120693104.1">
    <property type="nucleotide sequence ID" value="NZ_RBNH01000016.1"/>
</dbReference>
<evidence type="ECO:0000256" key="2">
    <source>
        <dbReference type="ARBA" id="ARBA00023082"/>
    </source>
</evidence>
<keyword evidence="2" id="KW-0731">Sigma factor</keyword>
<dbReference type="AlphaFoldDB" id="A0A3B0F3N8"/>
<dbReference type="GO" id="GO:0006352">
    <property type="term" value="P:DNA-templated transcription initiation"/>
    <property type="evidence" value="ECO:0007669"/>
    <property type="project" value="InterPro"/>
</dbReference>
<dbReference type="PIRSF" id="PIRSF000770">
    <property type="entry name" value="RNA_pol_sigma-SigE/K"/>
    <property type="match status" value="1"/>
</dbReference>
<dbReference type="PANTHER" id="PTHR30385">
    <property type="entry name" value="SIGMA FACTOR F FLAGELLAR"/>
    <property type="match status" value="1"/>
</dbReference>
<dbReference type="EMBL" id="RBNH01000016">
    <property type="protein sequence ID" value="RKO21536.1"/>
    <property type="molecule type" value="Genomic_DNA"/>
</dbReference>